<gene>
    <name evidence="2" type="ORF">GCM10011609_10620</name>
</gene>
<feature type="transmembrane region" description="Helical" evidence="1">
    <location>
        <begin position="88"/>
        <end position="110"/>
    </location>
</feature>
<dbReference type="RefSeq" id="WP_189153365.1">
    <property type="nucleotide sequence ID" value="NZ_BMNC01000001.1"/>
</dbReference>
<name>A0ABQ2HD01_9PSEU</name>
<keyword evidence="3" id="KW-1185">Reference proteome</keyword>
<organism evidence="2 3">
    <name type="scientific">Lentzea pudingi</name>
    <dbReference type="NCBI Taxonomy" id="1789439"/>
    <lineage>
        <taxon>Bacteria</taxon>
        <taxon>Bacillati</taxon>
        <taxon>Actinomycetota</taxon>
        <taxon>Actinomycetes</taxon>
        <taxon>Pseudonocardiales</taxon>
        <taxon>Pseudonocardiaceae</taxon>
        <taxon>Lentzea</taxon>
    </lineage>
</organism>
<sequence length="153" mass="16008">MADDPHSLLTVRQNALRTQLDALTASGPDDPHWPELADDLHKGVIAVLEARRDDEAAALRLLHRVLGGVAVVAAVAVLVLFFSPWNVLPAGLALAVGGVLVASPAVRGVWEPRARTWAGAAAVLGALLTPLAGGWPALVVAAGIGWWAWRCAR</sequence>
<keyword evidence="1" id="KW-1133">Transmembrane helix</keyword>
<evidence type="ECO:0000256" key="1">
    <source>
        <dbReference type="SAM" id="Phobius"/>
    </source>
</evidence>
<dbReference type="EMBL" id="BMNC01000001">
    <property type="protein sequence ID" value="GGM76604.1"/>
    <property type="molecule type" value="Genomic_DNA"/>
</dbReference>
<keyword evidence="1" id="KW-0812">Transmembrane</keyword>
<dbReference type="Proteomes" id="UP000597656">
    <property type="component" value="Unassembled WGS sequence"/>
</dbReference>
<protein>
    <submittedName>
        <fullName evidence="2">Uncharacterized protein</fullName>
    </submittedName>
</protein>
<feature type="transmembrane region" description="Helical" evidence="1">
    <location>
        <begin position="122"/>
        <end position="149"/>
    </location>
</feature>
<accession>A0ABQ2HD01</accession>
<reference evidence="3" key="1">
    <citation type="journal article" date="2019" name="Int. J. Syst. Evol. Microbiol.">
        <title>The Global Catalogue of Microorganisms (GCM) 10K type strain sequencing project: providing services to taxonomists for standard genome sequencing and annotation.</title>
        <authorList>
            <consortium name="The Broad Institute Genomics Platform"/>
            <consortium name="The Broad Institute Genome Sequencing Center for Infectious Disease"/>
            <person name="Wu L."/>
            <person name="Ma J."/>
        </authorList>
    </citation>
    <scope>NUCLEOTIDE SEQUENCE [LARGE SCALE GENOMIC DNA]</scope>
    <source>
        <strain evidence="3">CGMCC 4.7319</strain>
    </source>
</reference>
<keyword evidence="1" id="KW-0472">Membrane</keyword>
<evidence type="ECO:0000313" key="2">
    <source>
        <dbReference type="EMBL" id="GGM76604.1"/>
    </source>
</evidence>
<proteinExistence type="predicted"/>
<evidence type="ECO:0000313" key="3">
    <source>
        <dbReference type="Proteomes" id="UP000597656"/>
    </source>
</evidence>
<feature type="transmembrane region" description="Helical" evidence="1">
    <location>
        <begin position="61"/>
        <end position="82"/>
    </location>
</feature>
<comment type="caution">
    <text evidence="2">The sequence shown here is derived from an EMBL/GenBank/DDBJ whole genome shotgun (WGS) entry which is preliminary data.</text>
</comment>